<evidence type="ECO:0000256" key="4">
    <source>
        <dbReference type="ARBA" id="ARBA00022777"/>
    </source>
</evidence>
<keyword evidence="1" id="KW-0723">Serine/threonine-protein kinase</keyword>
<sequence length="145" mass="15910">MSPEYAVHGLYSTKSDAFGFVVILLEIVSGRKNATFDEPNSSLNLLGYAWDSWNGRRCMELMDPTMDVLCSVDDIMLYIQVGLLCVQESAEDRPTMSDVVSMFSNERTSLPRPNVTDLYSSFSSGGDMRYGAIAGGLAPGSKLMQ</sequence>
<evidence type="ECO:0000256" key="1">
    <source>
        <dbReference type="ARBA" id="ARBA00022527"/>
    </source>
</evidence>
<organism evidence="6 7">
    <name type="scientific">Ziziphus jujuba</name>
    <name type="common">Chinese jujube</name>
    <name type="synonym">Ziziphus sativa</name>
    <dbReference type="NCBI Taxonomy" id="326968"/>
    <lineage>
        <taxon>Eukaryota</taxon>
        <taxon>Viridiplantae</taxon>
        <taxon>Streptophyta</taxon>
        <taxon>Embryophyta</taxon>
        <taxon>Tracheophyta</taxon>
        <taxon>Spermatophyta</taxon>
        <taxon>Magnoliopsida</taxon>
        <taxon>eudicotyledons</taxon>
        <taxon>Gunneridae</taxon>
        <taxon>Pentapetalae</taxon>
        <taxon>rosids</taxon>
        <taxon>fabids</taxon>
        <taxon>Rosales</taxon>
        <taxon>Rhamnaceae</taxon>
        <taxon>Paliureae</taxon>
        <taxon>Ziziphus</taxon>
    </lineage>
</organism>
<keyword evidence="2" id="KW-0808">Transferase</keyword>
<dbReference type="Gene3D" id="1.10.510.10">
    <property type="entry name" value="Transferase(Phosphotransferase) domain 1"/>
    <property type="match status" value="1"/>
</dbReference>
<dbReference type="SUPFAM" id="SSF56112">
    <property type="entry name" value="Protein kinase-like (PK-like)"/>
    <property type="match status" value="1"/>
</dbReference>
<keyword evidence="6" id="KW-1185">Reference proteome</keyword>
<accession>A0ABM3ZZE1</accession>
<protein>
    <submittedName>
        <fullName evidence="7">Cysteine-rich receptor-like protein kinase 10</fullName>
    </submittedName>
</protein>
<evidence type="ECO:0000256" key="5">
    <source>
        <dbReference type="ARBA" id="ARBA00022840"/>
    </source>
</evidence>
<evidence type="ECO:0000313" key="6">
    <source>
        <dbReference type="Proteomes" id="UP001652623"/>
    </source>
</evidence>
<dbReference type="PANTHER" id="PTHR27002">
    <property type="entry name" value="RECEPTOR-LIKE SERINE/THREONINE-PROTEIN KINASE SD1-8"/>
    <property type="match status" value="1"/>
</dbReference>
<keyword evidence="5" id="KW-0067">ATP-binding</keyword>
<reference evidence="6" key="1">
    <citation type="submission" date="2025-05" db="UniProtKB">
        <authorList>
            <consortium name="RefSeq"/>
        </authorList>
    </citation>
    <scope>NUCLEOTIDE SEQUENCE [LARGE SCALE GENOMIC DNA]</scope>
</reference>
<evidence type="ECO:0000256" key="2">
    <source>
        <dbReference type="ARBA" id="ARBA00022679"/>
    </source>
</evidence>
<evidence type="ECO:0000256" key="3">
    <source>
        <dbReference type="ARBA" id="ARBA00022741"/>
    </source>
</evidence>
<proteinExistence type="predicted"/>
<dbReference type="InterPro" id="IPR011009">
    <property type="entry name" value="Kinase-like_dom_sf"/>
</dbReference>
<dbReference type="RefSeq" id="XP_060669822.1">
    <property type="nucleotide sequence ID" value="XM_060813839.1"/>
</dbReference>
<keyword evidence="4" id="KW-0418">Kinase</keyword>
<dbReference type="Proteomes" id="UP001652623">
    <property type="component" value="Chromosome 1"/>
</dbReference>
<keyword evidence="3" id="KW-0547">Nucleotide-binding</keyword>
<dbReference type="GeneID" id="132800352"/>
<dbReference type="PANTHER" id="PTHR27002:SF944">
    <property type="entry name" value="G-TYPE LECTIN S-RECEPTOR-LIKE SERINE_THREONINE-PROTEIN KINASE CES101"/>
    <property type="match status" value="1"/>
</dbReference>
<evidence type="ECO:0000313" key="7">
    <source>
        <dbReference type="RefSeq" id="XP_060669822.1"/>
    </source>
</evidence>
<gene>
    <name evidence="7" type="primary">LOC132800352</name>
</gene>
<name>A0ABM3ZZE1_ZIZJJ</name>
<reference evidence="7" key="2">
    <citation type="submission" date="2025-08" db="UniProtKB">
        <authorList>
            <consortium name="RefSeq"/>
        </authorList>
    </citation>
    <scope>IDENTIFICATION</scope>
    <source>
        <tissue evidence="7">Seedling</tissue>
    </source>
</reference>